<protein>
    <submittedName>
        <fullName evidence="1">Uncharacterized protein</fullName>
    </submittedName>
</protein>
<dbReference type="EMBL" id="JBHULC010000008">
    <property type="protein sequence ID" value="MFD2520914.1"/>
    <property type="molecule type" value="Genomic_DNA"/>
</dbReference>
<evidence type="ECO:0000313" key="1">
    <source>
        <dbReference type="EMBL" id="MFD2520914.1"/>
    </source>
</evidence>
<reference evidence="2" key="1">
    <citation type="journal article" date="2019" name="Int. J. Syst. Evol. Microbiol.">
        <title>The Global Catalogue of Microorganisms (GCM) 10K type strain sequencing project: providing services to taxonomists for standard genome sequencing and annotation.</title>
        <authorList>
            <consortium name="The Broad Institute Genomics Platform"/>
            <consortium name="The Broad Institute Genome Sequencing Center for Infectious Disease"/>
            <person name="Wu L."/>
            <person name="Ma J."/>
        </authorList>
    </citation>
    <scope>NUCLEOTIDE SEQUENCE [LARGE SCALE GENOMIC DNA]</scope>
    <source>
        <strain evidence="2">KCTC 52344</strain>
    </source>
</reference>
<dbReference type="RefSeq" id="WP_340235084.1">
    <property type="nucleotide sequence ID" value="NZ_JBBEWC010000003.1"/>
</dbReference>
<evidence type="ECO:0000313" key="2">
    <source>
        <dbReference type="Proteomes" id="UP001597510"/>
    </source>
</evidence>
<organism evidence="1 2">
    <name type="scientific">Emticicia soli</name>
    <dbReference type="NCBI Taxonomy" id="2027878"/>
    <lineage>
        <taxon>Bacteria</taxon>
        <taxon>Pseudomonadati</taxon>
        <taxon>Bacteroidota</taxon>
        <taxon>Cytophagia</taxon>
        <taxon>Cytophagales</taxon>
        <taxon>Leadbetterellaceae</taxon>
        <taxon>Emticicia</taxon>
    </lineage>
</organism>
<dbReference type="Proteomes" id="UP001597510">
    <property type="component" value="Unassembled WGS sequence"/>
</dbReference>
<sequence>MRFLIIILIFISRITIAQKSSYIVFVRYEKELTGTYYISNDSLLRKDPLQNHTKIEVAGKSFFLYPILFSSDKENLSTCCELFLWDRFLMPLTNYEKKFGSGKADSLINRYDRPANDLANFYKKVNRKQWQKMNHTNSLFYIQSCQEVEFCECNDFSDLPNTRKSMFLKSIKLASKFSLFRKKEERDLIHKIAHIDSL</sequence>
<proteinExistence type="predicted"/>
<comment type="caution">
    <text evidence="1">The sequence shown here is derived from an EMBL/GenBank/DDBJ whole genome shotgun (WGS) entry which is preliminary data.</text>
</comment>
<accession>A0ABW5J5T5</accession>
<name>A0ABW5J5T5_9BACT</name>
<gene>
    <name evidence="1" type="ORF">ACFSR2_08475</name>
</gene>
<keyword evidence="2" id="KW-1185">Reference proteome</keyword>